<dbReference type="RefSeq" id="WP_113950416.1">
    <property type="nucleotide sequence ID" value="NZ_QNQU01000017.1"/>
</dbReference>
<keyword evidence="4" id="KW-1185">Reference proteome</keyword>
<dbReference type="OrthoDB" id="710582at2"/>
<accession>A0A366KRZ8</accession>
<proteinExistence type="predicted"/>
<reference evidence="3 4" key="1">
    <citation type="submission" date="2018-07" db="EMBL/GenBank/DDBJ databases">
        <title>A draft genome of a endophytic bacteria, a new species of Pedobacter.</title>
        <authorList>
            <person name="Zhang Z.D."/>
            <person name="Chen Z.J."/>
        </authorList>
    </citation>
    <scope>NUCLEOTIDE SEQUENCE [LARGE SCALE GENOMIC DNA]</scope>
    <source>
        <strain evidence="3 4">RS10</strain>
    </source>
</reference>
<sequence>MIKKLSSHLTPFKVFGFCCLLIAFAIAACKKNNTEQPCQQKELEEWFSQNKPHARASYFDDLKPKWETAYIIEPTSELTVYEMQVSNPKNIYQKLSDDTRKDSSHSRNNIRLLLFKDKVTGKILTGCYMSILNEGSASQDLKKIHYKQAGDLSGKIMFFNMQGTLENGWEYLDGKITMRINGSLEGYYYGSKKNQLKDLKNPAIGRMESRFEKLMTYTPETCAFPQPDWRTSCVGVDGYMECTTYLAGYFCVDQTPGGGGEGGYNPYPVNPGHGGGGSNPPTNPPVNKDIIDSLQGYPCAQGLLIDMPNLKNKIADSIRSVFVTTNSCTYYMRFTVQDSLKGTGTDGTTKSRTVPTNGLNFNDGYTFQAKIDMNPDILDYATKEYILVTMYHEALHAYMGAELDRLGATDFKEKYPDVNSAYITGPNGRIDLTKSIFVSEHSAMAKAFLDDLGKAIRSFNPNFTEERAKALAKAGIVNLTQAEKNINAAERDTRTNNYHGKKC</sequence>
<feature type="signal peptide" evidence="2">
    <location>
        <begin position="1"/>
        <end position="27"/>
    </location>
</feature>
<evidence type="ECO:0000256" key="1">
    <source>
        <dbReference type="SAM" id="MobiDB-lite"/>
    </source>
</evidence>
<evidence type="ECO:0008006" key="5">
    <source>
        <dbReference type="Google" id="ProtNLM"/>
    </source>
</evidence>
<dbReference type="Proteomes" id="UP000252081">
    <property type="component" value="Unassembled WGS sequence"/>
</dbReference>
<gene>
    <name evidence="3" type="ORF">DRW42_19005</name>
</gene>
<feature type="chain" id="PRO_5016925013" description="SprT-like domain-containing protein" evidence="2">
    <location>
        <begin position="28"/>
        <end position="503"/>
    </location>
</feature>
<protein>
    <recommendedName>
        <fullName evidence="5">SprT-like domain-containing protein</fullName>
    </recommendedName>
</protein>
<dbReference type="EMBL" id="QNQU01000017">
    <property type="protein sequence ID" value="RBQ04290.1"/>
    <property type="molecule type" value="Genomic_DNA"/>
</dbReference>
<feature type="region of interest" description="Disordered" evidence="1">
    <location>
        <begin position="262"/>
        <end position="287"/>
    </location>
</feature>
<evidence type="ECO:0000313" key="4">
    <source>
        <dbReference type="Proteomes" id="UP000252081"/>
    </source>
</evidence>
<name>A0A366KRZ8_9SPHI</name>
<dbReference type="PROSITE" id="PS51257">
    <property type="entry name" value="PROKAR_LIPOPROTEIN"/>
    <property type="match status" value="1"/>
</dbReference>
<evidence type="ECO:0000256" key="2">
    <source>
        <dbReference type="SAM" id="SignalP"/>
    </source>
</evidence>
<organism evidence="3 4">
    <name type="scientific">Pedobacter miscanthi</name>
    <dbReference type="NCBI Taxonomy" id="2259170"/>
    <lineage>
        <taxon>Bacteria</taxon>
        <taxon>Pseudomonadati</taxon>
        <taxon>Bacteroidota</taxon>
        <taxon>Sphingobacteriia</taxon>
        <taxon>Sphingobacteriales</taxon>
        <taxon>Sphingobacteriaceae</taxon>
        <taxon>Pedobacter</taxon>
    </lineage>
</organism>
<evidence type="ECO:0000313" key="3">
    <source>
        <dbReference type="EMBL" id="RBQ04290.1"/>
    </source>
</evidence>
<dbReference type="AlphaFoldDB" id="A0A366KRZ8"/>
<keyword evidence="2" id="KW-0732">Signal</keyword>
<comment type="caution">
    <text evidence="3">The sequence shown here is derived from an EMBL/GenBank/DDBJ whole genome shotgun (WGS) entry which is preliminary data.</text>
</comment>